<evidence type="ECO:0000313" key="3">
    <source>
        <dbReference type="Proteomes" id="UP000184368"/>
    </source>
</evidence>
<name>A0A1M5FIG6_9BACT</name>
<proteinExistence type="predicted"/>
<keyword evidence="1" id="KW-0472">Membrane</keyword>
<feature type="transmembrane region" description="Helical" evidence="1">
    <location>
        <begin position="6"/>
        <end position="24"/>
    </location>
</feature>
<evidence type="ECO:0000256" key="1">
    <source>
        <dbReference type="SAM" id="Phobius"/>
    </source>
</evidence>
<keyword evidence="1" id="KW-0812">Transmembrane</keyword>
<gene>
    <name evidence="2" type="ORF">SAMN05444008_11424</name>
</gene>
<sequence length="64" mass="7411">MLPILIGTAATSGLLSIVFFILYVRARMKEQPEEEFYQRVHFLSLFILFALGIVIMFYMSATFD</sequence>
<dbReference type="AlphaFoldDB" id="A0A1M5FIG6"/>
<organism evidence="2 3">
    <name type="scientific">Cnuella takakiae</name>
    <dbReference type="NCBI Taxonomy" id="1302690"/>
    <lineage>
        <taxon>Bacteria</taxon>
        <taxon>Pseudomonadati</taxon>
        <taxon>Bacteroidota</taxon>
        <taxon>Chitinophagia</taxon>
        <taxon>Chitinophagales</taxon>
        <taxon>Chitinophagaceae</taxon>
        <taxon>Cnuella</taxon>
    </lineage>
</organism>
<accession>A0A1M5FIG6</accession>
<dbReference type="EMBL" id="FQUO01000014">
    <property type="protein sequence ID" value="SHF91367.1"/>
    <property type="molecule type" value="Genomic_DNA"/>
</dbReference>
<dbReference type="Proteomes" id="UP000184368">
    <property type="component" value="Unassembled WGS sequence"/>
</dbReference>
<evidence type="ECO:0000313" key="2">
    <source>
        <dbReference type="EMBL" id="SHF91367.1"/>
    </source>
</evidence>
<keyword evidence="3" id="KW-1185">Reference proteome</keyword>
<feature type="transmembrane region" description="Helical" evidence="1">
    <location>
        <begin position="36"/>
        <end position="59"/>
    </location>
</feature>
<keyword evidence="1" id="KW-1133">Transmembrane helix</keyword>
<dbReference type="STRING" id="1302690.BUE76_19085"/>
<protein>
    <submittedName>
        <fullName evidence="2">Uncharacterized protein</fullName>
    </submittedName>
</protein>
<reference evidence="2 3" key="1">
    <citation type="submission" date="2016-11" db="EMBL/GenBank/DDBJ databases">
        <authorList>
            <person name="Jaros S."/>
            <person name="Januszkiewicz K."/>
            <person name="Wedrychowicz H."/>
        </authorList>
    </citation>
    <scope>NUCLEOTIDE SEQUENCE [LARGE SCALE GENOMIC DNA]</scope>
    <source>
        <strain evidence="2 3">DSM 26897</strain>
    </source>
</reference>
<dbReference type="RefSeq" id="WP_073045534.1">
    <property type="nucleotide sequence ID" value="NZ_FQUO01000014.1"/>
</dbReference>
<dbReference type="OrthoDB" id="9948439at2"/>